<dbReference type="Pfam" id="PF06101">
    <property type="entry name" value="Vps62"/>
    <property type="match status" value="3"/>
</dbReference>
<feature type="compositionally biased region" description="Basic and acidic residues" evidence="3">
    <location>
        <begin position="1212"/>
        <end position="1225"/>
    </location>
</feature>
<feature type="compositionally biased region" description="Acidic residues" evidence="3">
    <location>
        <begin position="467"/>
        <end position="476"/>
    </location>
</feature>
<feature type="compositionally biased region" description="Low complexity" evidence="3">
    <location>
        <begin position="1640"/>
        <end position="1655"/>
    </location>
</feature>
<evidence type="ECO:0000256" key="3">
    <source>
        <dbReference type="SAM" id="MobiDB-lite"/>
    </source>
</evidence>
<dbReference type="PANTHER" id="PTHR16166">
    <property type="entry name" value="VACUOLAR PROTEIN SORTING-ASSOCIATED PROTEIN VPS13"/>
    <property type="match status" value="1"/>
</dbReference>
<dbReference type="SMART" id="SM00694">
    <property type="entry name" value="DysFC"/>
    <property type="match status" value="1"/>
</dbReference>
<feature type="region of interest" description="Disordered" evidence="3">
    <location>
        <begin position="1024"/>
        <end position="1063"/>
    </location>
</feature>
<feature type="compositionally biased region" description="Polar residues" evidence="3">
    <location>
        <begin position="3148"/>
        <end position="3165"/>
    </location>
</feature>
<dbReference type="InterPro" id="IPR010482">
    <property type="entry name" value="TECPR1-like_DysF"/>
</dbReference>
<name>A0AAW1QEY9_9CHLO</name>
<feature type="region of interest" description="Disordered" evidence="3">
    <location>
        <begin position="2402"/>
        <end position="2425"/>
    </location>
</feature>
<feature type="region of interest" description="Disordered" evidence="3">
    <location>
        <begin position="1627"/>
        <end position="1696"/>
    </location>
</feature>
<feature type="compositionally biased region" description="Low complexity" evidence="3">
    <location>
        <begin position="3874"/>
        <end position="3884"/>
    </location>
</feature>
<feature type="domain" description="Peroxin/Ferlin" evidence="5">
    <location>
        <begin position="3240"/>
        <end position="3279"/>
    </location>
</feature>
<dbReference type="GO" id="GO:0005737">
    <property type="term" value="C:cytoplasm"/>
    <property type="evidence" value="ECO:0007669"/>
    <property type="project" value="UniProtKB-ARBA"/>
</dbReference>
<feature type="region of interest" description="Disordered" evidence="3">
    <location>
        <begin position="459"/>
        <end position="479"/>
    </location>
</feature>
<feature type="compositionally biased region" description="Low complexity" evidence="3">
    <location>
        <begin position="3893"/>
        <end position="3902"/>
    </location>
</feature>
<evidence type="ECO:0000259" key="5">
    <source>
        <dbReference type="SMART" id="SM00694"/>
    </source>
</evidence>
<feature type="compositionally biased region" description="Low complexity" evidence="3">
    <location>
        <begin position="1053"/>
        <end position="1063"/>
    </location>
</feature>
<dbReference type="InterPro" id="IPR006614">
    <property type="entry name" value="Peroxin/Ferlin"/>
</dbReference>
<keyword evidence="7" id="KW-1185">Reference proteome</keyword>
<dbReference type="Pfam" id="PF06398">
    <property type="entry name" value="Pex24p"/>
    <property type="match status" value="1"/>
</dbReference>
<feature type="region of interest" description="Disordered" evidence="3">
    <location>
        <begin position="2042"/>
        <end position="2064"/>
    </location>
</feature>
<dbReference type="InterPro" id="IPR026847">
    <property type="entry name" value="VPS13"/>
</dbReference>
<feature type="region of interest" description="Disordered" evidence="3">
    <location>
        <begin position="3771"/>
        <end position="3802"/>
    </location>
</feature>
<evidence type="ECO:0000259" key="4">
    <source>
        <dbReference type="SMART" id="SM00693"/>
    </source>
</evidence>
<dbReference type="Proteomes" id="UP001489004">
    <property type="component" value="Unassembled WGS sequence"/>
</dbReference>
<comment type="caution">
    <text evidence="6">The sequence shown here is derived from an EMBL/GenBank/DDBJ whole genome shotgun (WGS) entry which is preliminary data.</text>
</comment>
<keyword evidence="2" id="KW-0813">Transport</keyword>
<feature type="region of interest" description="Disordered" evidence="3">
    <location>
        <begin position="3870"/>
        <end position="3902"/>
    </location>
</feature>
<feature type="compositionally biased region" description="Low complexity" evidence="3">
    <location>
        <begin position="1677"/>
        <end position="1691"/>
    </location>
</feature>
<dbReference type="EMBL" id="JALJOR010000003">
    <property type="protein sequence ID" value="KAK9819964.1"/>
    <property type="molecule type" value="Genomic_DNA"/>
</dbReference>
<feature type="region of interest" description="Disordered" evidence="3">
    <location>
        <begin position="1212"/>
        <end position="1251"/>
    </location>
</feature>
<evidence type="ECO:0000256" key="2">
    <source>
        <dbReference type="ARBA" id="ARBA00022448"/>
    </source>
</evidence>
<sequence length="4980" mass="538827">MFEAQVAYYLNRYLGTYLYGLDPQSLKISVFKGDVVLHNLQLKPEALNSLNLPIVVKAGLLGSLKLKVPWTNLGRAPVIVEMDRLYILAGPRKDSEEAATDGEVDVEKAEAEAKRKRVADMELSWVHSREATEDGKPGRFRAIADTVLGNLQLSITNVHVRYEDDQSNSKAPFACGLTLQKLSAHTVDEFGREAFVTQNPMDLLRKAAQLCRFALYFDVDAKLWDPEKPWDQLKPEEWDQLFLGGITGASEKANKGSSGEQAAAEVHTYLLRPVDGQTMYLRRGRNVRSSESEAVQEADVQLNSVSLHLSRAQYLNLQKLLNNFSAYSAQSPNRHIRPHARPKQGASARSWWRYAVAAVTRQLQSHRLSWPQLQNVFRLRKLYVPHYVRCLMNDQMGGDETIERMDEELTEPAILSFRRLAHAKVARERKRQAAAAAKERRAAQAGGWLGWLRGTSAKKLDTKGQEEEPLDEDEDADMRKDLSPEEVAKLEELVHEQENAVQTDAQSPNSLQLNVTLHVGSGAAVLDGAPGAPSVVRGGLEGISCTLKKYPVSTAVQLAVQAVGIVAPEGTLLRTGADLRRLVSTTNLPGLDAEAESAISEAAPQQALDVMFVSKPQDGSADAVLHLTLSPSYVTYNAATIDRIHKFFQTDEVVDLSALGAQAVAQVERARQAAADQLAAAIKQKPKLALRLQLDAPKVALPVPATADGQGKLTLVLDFGRFVLESDRELAEKLPPEEAALYECLRLQMRDISAYLVDGDFSFTALEARGAYAAIKDAAQQQEVLSEEGQPAEAAIGASALSKAIESAVDESEAKGAAHGGTAVFIPLLERCGADAALQAGRFPHPRLPPLRLQLQVPRLRFFFSPARVRRVMRVVHGIMPAHGPEDASSAAAAPAGQPPWRTQAEFSRPVRVLEWGGVARTLAQWPQRQAYLYRGQLYLLDSDQASEPTQTHNIWIGRRVVHVPPEACGGVQHVIAVVPDTTETSKALEDSNSLLLRFNTQDEAEECLRMLIRSQQSVQELAGRSDAGGAALDDWEDSTSVASSEPVEDASRSAGPAAPAARPEVSLNLTADLGELALFVSGRVSEVWWPPEVVSPESSEAALVPVSLQSTGAQSDTVNVDGEQSLVVVRASSGSANVMMGPSHLGAGVAIGAFEIEDLLVGPKCPACRHLARSFQEAEPASDSERFYDADSEMSRAGSLRSAASSVAGRRVDSLRGDASRKDSVGSAGSDSVFLDADETPGGSGQPLSEQAVRSLQKQAWTLDFETWKPTSPLYASIDSQLHMRLTTLFFFCNRPTIGALMAVGVDLGKAFKGDDAEDSQADSKSIASTDATLASSATLADEDINEAGKLQLGGGSERVVFRLIVEMEKLEAVFNYEGRAEDALALASIDDVRFNLNIHPATLLLTASLGNVRLQDGAMPVGHRYRDVIDLRRGATASLIELEFASHTAEESMMDPRVPNGAEFYTLNAQLQELDIVDLGSLQLCNRINWVGGEGVKDPKAVLLEQDVLTLKELSATVTANGKRGDNLIRDYDAGITVRLQRPLRDVLQSVPAMEVAIDIPSIKATVSDQEYQLITSMAGDNLAEPVKVPKSAQWLQQYYQRAEAEEQGQEASLDASLDIDGSHALDSASGALTPQPSGSSSRRGSLASGSLRTPIARSSFQSRADSGAAGGAAGTAQRGAASQAAKQGQRSERSRVRVIVTLGKAELELLRTVNQASGTLGPLARFSVGTLWLCYRQTQGGATHLALSLPRVEAVDLRPWVPQEHSLVISSAPIAAAAQSQGTSSSASTKVDTDRKPSFLMLEYHAEPGMTQQKLKMRLQRPTVVAEVGFMLAVTKFVVPKVALSGITPIPFQTHDLLLKESVCEARGDFYLSPESRLLADAPDLEDYVYDGKGSRLILPDGIGMEAPLPLIIVGAGKTLILRNVKIVYAASLPACLQLGPGAQLVAHPGDNVQKCEGADPDTQKQALDQSHPTTTLQMSSLSRASRTISYGAPKANALGQTQPQDATPLLDLRSMEIDVVAVGMGLRFVELDDTDLEADVLKPGPSRDLDKRSGEQAPEGPRAVRMLAAYLDLEACYKIEGDFQKAYAELRGFRIETQINLNPRAGPHGLSEGEQAGAGRVQGVVLEPCKVSVDMKLLDSTGDFKLSISDLRLNLSADILELVLSLQKSVVEPLVQPSADRPIAKCTTFVKLWSNSSAQSGSPVDTSVLGEERGLTFWRPQAPIGYAILGDCMTSGKKQPTFQVLAVAVNSGLVAYPVSYISLWSVPGLSLWWPQPPKGYASLGCLVTAGPEPPSLTDAVCIHSSVGVEAPLGQCLTVRPEDWRRGLRPTRTTGDLGHIAADQPGAVNVWCVENAAATIAVCSSEQGSPDGPFLDLRSPLGVTPAALSAAAKTKAAAPTPAAARLPSISEPLLSPRSQANKDSLDRYQEYDATRKQLLRSQSARQLRSTTCDFRRMWWDKGMRNASGKGASIWRPVPPPGYVALGDCLEPSYDPPLSVVVLRDVELLGDPADQAASIPLLRSPRGYEMVWTDEAMREDKALTLWKPVPHPGYVAIGCVATLGRNRPSRTIVRCVRADGVSRADITAMNPVWRLPSYKARKALAVMIADERLGTFMAYPVGSMPQPEDLWHLRLLDQDEAQGPSEQAQQAGGGLNVVIKTGATSILVRDALRRPLLELELSAIEAGLRRLSSSAMQAYMGFTTSLWSYNATITAWEPVIEPWDLIVKADTNTTSSPAFGISPGTHITMKSTSETVYITLAYAAINSCLGAVVEWRALHGPQGGEAYKRQLAAADASAVHTLVENKLGVPAELELDFGDHLATVKLPPNKTVPALQPLPQAPMRHSQRRTTAPDAQPSALLLVDVHKAEALQQLLPDLAHCIVTPELFTAVRLIDRSKGVPVACEAVRTRALPVRQAKELAWQECLVVALPPGIDNRSQVELEFELWDFAADGGAGKLLAKTRKTLDMGDWAEGSVHQDSVPLPATGQGQSQGACLEVAFSYLLQYHREGHAPTDAWSAEASTAGQRALRIEADNRWALIPSDGLQRGVASSRAMLKNKLPNLQQQASPVASVLAVRLGSEGVALESSFQEGVKRETLRALCQVVNTTELRLEVALAEVADPEWQVLPRGASLAGRSLSLTGGPRSATSSASDLARTSTSTPRSEVVEEEAFENERYIPLRGWDAYSGPMLLPTDRRRFTKREGSQSSSQFPEVNLPEGWEWEGPWEVEKSGHVDSEGWSYAADFGSLKYPPKPGSEKKSTFDFCRRRRWVRRRRQIASSLLQARRSTSFRSDSIPRCADPNVERTVLGTIDPGESIPLPYGWRSSGKQVQLRPVLDAHNDNTHCWSMGASDGDYSLRLDQVDEGLTRLLACPPTEDAAAKGKEAVSADITQQGCGLAAELVTSPVWLSLIVEGDPFPGDQGYEPLIDWKILVAAPLILENQLPMRGSYLVWESPKEGNNLILRQSGVVASGQRAHIYAADTRRTVSLQFYPDGYEWVEPEPLPISLGFSSHKAGIQGKQQLPEKFRAQRSGGYEPPQEIFVDREIDLDAWTLADKKLDPGAAVALGCPLLVRMFVPLWVVNATTLPIFAAVVPIQAPARAGPDSSTHGALVNPSESIGVQVIDTDSPPGQQREALPGARPVMAGSVAIMAYPVQSMQAYKAQDKQLHWGLRLKVGESGWTPPLPLESSGVGQQSESFNTKPVLIRARVRTWGTLHEVVARLDMAGGNFERTLALRLEPHIVISNCTGIPLQLMQYRSDYVTETLSEKARGVQPASGTGLPRATGQQGQPPGLKSVSSDPSVDWTSCMDLPAGAVGLPLHWSLKTDRRALCLRFAPETPSQAAAPWSHPVEADFPNGTDRYVAIPVLPPPEASAAQPSSGASDTAPGQRQTAGASTSGAGLGAITGKDQAAVAAGQQQVRGVECAPRMYLRKVTTMLTATGPSWELHGPRVARRVKHLARSSSGSGGRGPAAMQEVEVVILRFSVELRSSGCVHLVMENVSAKPPYLLENRTANLLQYRQAHVPEDPFQALPPYSAAGFAWQVIDRGVRREVELRDACSPRAPSRTYRLDPVDPRCVTDDVSNHAPVAGIAGLLPPLPLTVPPGECIVQVVDREQEMMDAAGLRSIGGGAAVGRGGLDRVLRISPGRKSGSSQSGSFIAAFAAGDDKSGRALYIVVTLANLEVSMVDQRPEELLAAYMAGARCEAAKGIGPEGNFNSLRLAVASIQVDDQLFLSRFPVVLAPIQLDTSADSDSLVHLTMVSEPLPRGQVYYPYISFRVSRTLQVAVSESFLWRVVEMVERLDLAALSSQPNGQAHAATDTPVQISLVAVSDLSAVVSFRGDVASRPRWAGRVLSWGLNMANFEAVPVKLNGFEMENVAMLWSMFIGQIVRMIQGQLMGVALSFLRNFGIFSGTSGVLGALSAGMASVAMDEEYASERSAQRQERTISSVGDGLMEGGEALGLGFYRGFTGLLSKPVEGAKQTGIQGFFKGVGKGIVGAAAQPLSGTLDFMSSAFEGIDATKDKLLGLERRGLLMKRRRLPRAIGGDRKLQPFVRSDGTERQTRVEEAGQALLRRARESSGSGLVPLAQRSKRSRFTADAYEEHLILPDDHVALLTNRCILVLIAPGFANIHAAVEMGQAVTSVADIPAAQVKWGVAWEDLLHLELRRSHRDLPYADHLIVHRKGSPGQEEEEPLARRIRCYPNVAQAEQLKLVALKVRDKYLVSPQRATRWWARRLAAGEAAPADLPPQERPPTMIAMDYKLAWHTEAREEGTVSIWHPVPPPGYKPLGDVATLGFDPPGHPVQVYRDDWAQRKNGQRPATGPPAEYRLIWRDNGRTPVTFWEPVPHPGYCALGTVVVGGPEQPSLEEVVCVRQDLTKPTAAFDSPIWAFDPGYMQAQPMGPRWSWLWALRLLLPCLRPCLDSWAAGLQGGLNLQRQRSYSPEGTRVSLWQVDNPAGTFIAVRGLQKPSPYAALTITL</sequence>
<evidence type="ECO:0000313" key="7">
    <source>
        <dbReference type="Proteomes" id="UP001489004"/>
    </source>
</evidence>
<dbReference type="GO" id="GO:0045053">
    <property type="term" value="P:protein retention in Golgi apparatus"/>
    <property type="evidence" value="ECO:0007669"/>
    <property type="project" value="TreeGrafter"/>
</dbReference>
<dbReference type="GO" id="GO:0098588">
    <property type="term" value="C:bounding membrane of organelle"/>
    <property type="evidence" value="ECO:0007669"/>
    <property type="project" value="UniProtKB-ARBA"/>
</dbReference>
<comment type="similarity">
    <text evidence="1">Belongs to the VPS13 family.</text>
</comment>
<feature type="compositionally biased region" description="Basic and acidic residues" evidence="3">
    <location>
        <begin position="2049"/>
        <end position="2058"/>
    </location>
</feature>
<dbReference type="SMART" id="SM00693">
    <property type="entry name" value="DysFN"/>
    <property type="match status" value="1"/>
</dbReference>
<evidence type="ECO:0000256" key="1">
    <source>
        <dbReference type="ARBA" id="ARBA00006545"/>
    </source>
</evidence>
<dbReference type="GO" id="GO:0006623">
    <property type="term" value="P:protein targeting to vacuole"/>
    <property type="evidence" value="ECO:0007669"/>
    <property type="project" value="TreeGrafter"/>
</dbReference>
<dbReference type="InterPro" id="IPR026854">
    <property type="entry name" value="VPS13_N"/>
</dbReference>
<dbReference type="PANTHER" id="PTHR16166:SF93">
    <property type="entry name" value="INTERMEMBRANE LIPID TRANSFER PROTEIN VPS13"/>
    <property type="match status" value="1"/>
</dbReference>
<evidence type="ECO:0000313" key="6">
    <source>
        <dbReference type="EMBL" id="KAK9819964.1"/>
    </source>
</evidence>
<reference evidence="6 7" key="1">
    <citation type="journal article" date="2024" name="Nat. Commun.">
        <title>Phylogenomics reveals the evolutionary origins of lichenization in chlorophyte algae.</title>
        <authorList>
            <person name="Puginier C."/>
            <person name="Libourel C."/>
            <person name="Otte J."/>
            <person name="Skaloud P."/>
            <person name="Haon M."/>
            <person name="Grisel S."/>
            <person name="Petersen M."/>
            <person name="Berrin J.G."/>
            <person name="Delaux P.M."/>
            <person name="Dal Grande F."/>
            <person name="Keller J."/>
        </authorList>
    </citation>
    <scope>NUCLEOTIDE SEQUENCE [LARGE SCALE GENOMIC DNA]</scope>
    <source>
        <strain evidence="6 7">SAG 2043</strain>
    </source>
</reference>
<proteinExistence type="inferred from homology"/>
<dbReference type="Pfam" id="PF12624">
    <property type="entry name" value="VPS13_N"/>
    <property type="match status" value="1"/>
</dbReference>
<protein>
    <recommendedName>
        <fullName evidence="4 5">Peroxin/Ferlin domain-containing protein</fullName>
    </recommendedName>
</protein>
<organism evidence="6 7">
    <name type="scientific">[Myrmecia] bisecta</name>
    <dbReference type="NCBI Taxonomy" id="41462"/>
    <lineage>
        <taxon>Eukaryota</taxon>
        <taxon>Viridiplantae</taxon>
        <taxon>Chlorophyta</taxon>
        <taxon>core chlorophytes</taxon>
        <taxon>Trebouxiophyceae</taxon>
        <taxon>Trebouxiales</taxon>
        <taxon>Trebouxiaceae</taxon>
        <taxon>Myrmecia</taxon>
    </lineage>
</organism>
<gene>
    <name evidence="6" type="ORF">WJX72_004515</name>
</gene>
<feature type="compositionally biased region" description="Polar residues" evidence="3">
    <location>
        <begin position="3786"/>
        <end position="3802"/>
    </location>
</feature>
<dbReference type="InterPro" id="IPR009291">
    <property type="entry name" value="Vps62"/>
</dbReference>
<feature type="domain" description="Peroxin/Ferlin" evidence="4">
    <location>
        <begin position="3166"/>
        <end position="3231"/>
    </location>
</feature>
<accession>A0AAW1QEY9</accession>
<feature type="compositionally biased region" description="Low complexity" evidence="3">
    <location>
        <begin position="2402"/>
        <end position="2411"/>
    </location>
</feature>
<feature type="region of interest" description="Disordered" evidence="3">
    <location>
        <begin position="3137"/>
        <end position="3167"/>
    </location>
</feature>